<sequence>MKRLVLCSSVSGQGHIKHARYADRVINTFKGTDFPEKFPLSIFGPLPEYRETTAYFQTWQWLRRQETVTLGGVENPSREHFAPGADLFQYMKTFDSVECWFDPTTSGQVALVHFLVYVARHAYIPTNVLLIHSTTRTGETDAETFLQLTPEKIPLCNEHLQAALRFWDAYGQPNPCAFANLKPSEIEALPLLYDVGRAMLTELPAHDTALTATETAFVKATKHSSATPITVTGDAMRELGECRFDLHYFDDSLVRLGCGLSPVIDGLLPDPIRRPPLKGEPFPDEAYKAYRNARLRLTALGQLLAERQADMSAHNLIHYWWGNTEIKNDNLWRWNEEDQRVVAPH</sequence>
<dbReference type="Proteomes" id="UP000664771">
    <property type="component" value="Unassembled WGS sequence"/>
</dbReference>
<evidence type="ECO:0000313" key="2">
    <source>
        <dbReference type="Proteomes" id="UP000664771"/>
    </source>
</evidence>
<gene>
    <name evidence="1" type="ORF">J2D73_03210</name>
</gene>
<accession>A0ABS3LSC2</accession>
<keyword evidence="2" id="KW-1185">Reference proteome</keyword>
<organism evidence="1 2">
    <name type="scientific">Acetobacter sacchari</name>
    <dbReference type="NCBI Taxonomy" id="2661687"/>
    <lineage>
        <taxon>Bacteria</taxon>
        <taxon>Pseudomonadati</taxon>
        <taxon>Pseudomonadota</taxon>
        <taxon>Alphaproteobacteria</taxon>
        <taxon>Acetobacterales</taxon>
        <taxon>Acetobacteraceae</taxon>
        <taxon>Acetobacter</taxon>
    </lineage>
</organism>
<evidence type="ECO:0000313" key="1">
    <source>
        <dbReference type="EMBL" id="MBO1358808.1"/>
    </source>
</evidence>
<dbReference type="EMBL" id="JAFVMF010000003">
    <property type="protein sequence ID" value="MBO1358808.1"/>
    <property type="molecule type" value="Genomic_DNA"/>
</dbReference>
<protein>
    <recommendedName>
        <fullName evidence="3">Glycosyl transferase</fullName>
    </recommendedName>
</protein>
<name>A0ABS3LSC2_9PROT</name>
<dbReference type="RefSeq" id="WP_207879327.1">
    <property type="nucleotide sequence ID" value="NZ_JAFVMF010000003.1"/>
</dbReference>
<evidence type="ECO:0008006" key="3">
    <source>
        <dbReference type="Google" id="ProtNLM"/>
    </source>
</evidence>
<comment type="caution">
    <text evidence="1">The sequence shown here is derived from an EMBL/GenBank/DDBJ whole genome shotgun (WGS) entry which is preliminary data.</text>
</comment>
<proteinExistence type="predicted"/>
<reference evidence="1 2" key="1">
    <citation type="submission" date="2021-03" db="EMBL/GenBank/DDBJ databases">
        <title>The complete genome sequence of Acetobacter sacchari TBRC 11175.</title>
        <authorList>
            <person name="Charoenyingcharoen P."/>
            <person name="Yukphan P."/>
        </authorList>
    </citation>
    <scope>NUCLEOTIDE SEQUENCE [LARGE SCALE GENOMIC DNA]</scope>
    <source>
        <strain evidence="1 2">TBRC 11175</strain>
    </source>
</reference>